<feature type="domain" description="Glutamine amidotransferase" evidence="1">
    <location>
        <begin position="40"/>
        <end position="175"/>
    </location>
</feature>
<proteinExistence type="predicted"/>
<evidence type="ECO:0000313" key="2">
    <source>
        <dbReference type="EMBL" id="SIT81963.1"/>
    </source>
</evidence>
<dbReference type="STRING" id="287098.SAMN05421665_1363"/>
<dbReference type="GO" id="GO:0005829">
    <property type="term" value="C:cytosol"/>
    <property type="evidence" value="ECO:0007669"/>
    <property type="project" value="TreeGrafter"/>
</dbReference>
<dbReference type="PANTHER" id="PTHR42695">
    <property type="entry name" value="GLUTAMINE AMIDOTRANSFERASE YLR126C-RELATED"/>
    <property type="match status" value="1"/>
</dbReference>
<evidence type="ECO:0000259" key="1">
    <source>
        <dbReference type="Pfam" id="PF00117"/>
    </source>
</evidence>
<dbReference type="PROSITE" id="PS51273">
    <property type="entry name" value="GATASE_TYPE_1"/>
    <property type="match status" value="1"/>
</dbReference>
<dbReference type="PANTHER" id="PTHR42695:SF5">
    <property type="entry name" value="GLUTAMINE AMIDOTRANSFERASE YLR126C-RELATED"/>
    <property type="match status" value="1"/>
</dbReference>
<evidence type="ECO:0000313" key="3">
    <source>
        <dbReference type="Proteomes" id="UP000186997"/>
    </source>
</evidence>
<keyword evidence="3" id="KW-1185">Reference proteome</keyword>
<dbReference type="InterPro" id="IPR017926">
    <property type="entry name" value="GATASE"/>
</dbReference>
<dbReference type="Gene3D" id="3.40.50.880">
    <property type="match status" value="1"/>
</dbReference>
<organism evidence="2 3">
    <name type="scientific">Yoonia rosea</name>
    <dbReference type="NCBI Taxonomy" id="287098"/>
    <lineage>
        <taxon>Bacteria</taxon>
        <taxon>Pseudomonadati</taxon>
        <taxon>Pseudomonadota</taxon>
        <taxon>Alphaproteobacteria</taxon>
        <taxon>Rhodobacterales</taxon>
        <taxon>Paracoccaceae</taxon>
        <taxon>Yoonia</taxon>
    </lineage>
</organism>
<protein>
    <submittedName>
        <fullName evidence="2">GMP synthase (Glutamine-hydrolysing)</fullName>
    </submittedName>
</protein>
<dbReference type="RefSeq" id="WP_076658930.1">
    <property type="nucleotide sequence ID" value="NZ_FTPR01000001.1"/>
</dbReference>
<dbReference type="OrthoDB" id="7365442at2"/>
<dbReference type="InterPro" id="IPR029062">
    <property type="entry name" value="Class_I_gatase-like"/>
</dbReference>
<reference evidence="3" key="1">
    <citation type="submission" date="2017-01" db="EMBL/GenBank/DDBJ databases">
        <authorList>
            <person name="Varghese N."/>
            <person name="Submissions S."/>
        </authorList>
    </citation>
    <scope>NUCLEOTIDE SEQUENCE [LARGE SCALE GENOMIC DNA]</scope>
    <source>
        <strain evidence="3">DSM 29591</strain>
    </source>
</reference>
<dbReference type="AlphaFoldDB" id="A0A1R3WV92"/>
<name>A0A1R3WV92_9RHOB</name>
<dbReference type="InterPro" id="IPR044992">
    <property type="entry name" value="ChyE-like"/>
</dbReference>
<accession>A0A1R3WV92</accession>
<dbReference type="EMBL" id="FTPR01000001">
    <property type="protein sequence ID" value="SIT81963.1"/>
    <property type="molecule type" value="Genomic_DNA"/>
</dbReference>
<gene>
    <name evidence="2" type="ORF">SAMN05421665_1363</name>
</gene>
<dbReference type="Pfam" id="PF00117">
    <property type="entry name" value="GATase"/>
    <property type="match status" value="1"/>
</dbReference>
<dbReference type="CDD" id="cd01741">
    <property type="entry name" value="GATase1_1"/>
    <property type="match status" value="1"/>
</dbReference>
<dbReference type="Proteomes" id="UP000186997">
    <property type="component" value="Unassembled WGS sequence"/>
</dbReference>
<sequence length="227" mass="24771">MKIGILQTGHAPDELLPTSGDYDRLFQRLLDGNGFEFTTYNVVDMEFPASITDCDGWLITGSKHGAYEDHPFIPPLEAFIRDIYAADIPLVGICFGHQIIAQALGGKVEKFTGGWAVGHQTYDWNGETVALNAWHQDQVVAVPQDAQVIASNDFCAAAALVYGKRAFTTQPHPEFGTDFIAGLAQHRGPGVVPDTQLAETQANLEKPIDNARIAAQIAKFFKERTVA</sequence>
<dbReference type="SUPFAM" id="SSF52317">
    <property type="entry name" value="Class I glutamine amidotransferase-like"/>
    <property type="match status" value="1"/>
</dbReference>